<keyword evidence="3" id="KW-1185">Reference proteome</keyword>
<gene>
    <name evidence="2" type="ORF">GJ744_006282</name>
</gene>
<evidence type="ECO:0000313" key="3">
    <source>
        <dbReference type="Proteomes" id="UP000606974"/>
    </source>
</evidence>
<dbReference type="AlphaFoldDB" id="A0A8H7A7W5"/>
<evidence type="ECO:0000313" key="2">
    <source>
        <dbReference type="EMBL" id="KAF7502267.1"/>
    </source>
</evidence>
<feature type="region of interest" description="Disordered" evidence="1">
    <location>
        <begin position="1"/>
        <end position="20"/>
    </location>
</feature>
<comment type="caution">
    <text evidence="2">The sequence shown here is derived from an EMBL/GenBank/DDBJ whole genome shotgun (WGS) entry which is preliminary data.</text>
</comment>
<protein>
    <submittedName>
        <fullName evidence="2">Uncharacterized protein</fullName>
    </submittedName>
</protein>
<dbReference type="Proteomes" id="UP000606974">
    <property type="component" value="Unassembled WGS sequence"/>
</dbReference>
<name>A0A8H7A7W5_9EURO</name>
<proteinExistence type="predicted"/>
<accession>A0A8H7A7W5</accession>
<evidence type="ECO:0000256" key="1">
    <source>
        <dbReference type="SAM" id="MobiDB-lite"/>
    </source>
</evidence>
<organism evidence="2 3">
    <name type="scientific">Endocarpon pusillum</name>
    <dbReference type="NCBI Taxonomy" id="364733"/>
    <lineage>
        <taxon>Eukaryota</taxon>
        <taxon>Fungi</taxon>
        <taxon>Dikarya</taxon>
        <taxon>Ascomycota</taxon>
        <taxon>Pezizomycotina</taxon>
        <taxon>Eurotiomycetes</taxon>
        <taxon>Chaetothyriomycetidae</taxon>
        <taxon>Verrucariales</taxon>
        <taxon>Verrucariaceae</taxon>
        <taxon>Endocarpon</taxon>
    </lineage>
</organism>
<dbReference type="EMBL" id="JAACFV010000282">
    <property type="protein sequence ID" value="KAF7502267.1"/>
    <property type="molecule type" value="Genomic_DNA"/>
</dbReference>
<sequence>MRQKREQKEEQKRQDQEDRQMLAYTQRMPAEQRSAFMYKMKEDNLERATRLQARLTQRRQ</sequence>
<reference evidence="2" key="1">
    <citation type="submission" date="2020-02" db="EMBL/GenBank/DDBJ databases">
        <authorList>
            <person name="Palmer J.M."/>
        </authorList>
    </citation>
    <scope>NUCLEOTIDE SEQUENCE</scope>
    <source>
        <strain evidence="2">EPUS1.4</strain>
        <tissue evidence="2">Thallus</tissue>
    </source>
</reference>